<keyword evidence="1" id="KW-0175">Coiled coil</keyword>
<feature type="transmembrane region" description="Helical" evidence="2">
    <location>
        <begin position="15"/>
        <end position="33"/>
    </location>
</feature>
<dbReference type="Pfam" id="PF20567">
    <property type="entry name" value="DUF6776"/>
    <property type="match status" value="1"/>
</dbReference>
<evidence type="ECO:0000256" key="1">
    <source>
        <dbReference type="SAM" id="Coils"/>
    </source>
</evidence>
<keyword evidence="2" id="KW-1133">Transmembrane helix</keyword>
<keyword evidence="2" id="KW-0472">Membrane</keyword>
<evidence type="ECO:0000313" key="4">
    <source>
        <dbReference type="Proteomes" id="UP000295724"/>
    </source>
</evidence>
<evidence type="ECO:0000313" key="3">
    <source>
        <dbReference type="EMBL" id="TDR23428.1"/>
    </source>
</evidence>
<sequence length="242" mass="27914">MQQATDEPSFIRQHWLMFSLMVLAVVTFLIGRYSNIDMLNAFKGQKRTWDEVNQQLTAENEQQKKTISLLETEVKIKNQAIAELQKSLDSLTQEKSTLKADLVFYENLLSHKDTINKLRVFDIEIEEQGELVFIKMVLAQKLQKADLTEGTLVMKLTGITEQTGTVIDLVEQYKLDNDYAFKYFEIKKYTISLPKGFNPTTLLVELHGKNKRQKVVSEQFQWSELLSRSQTDLVDEPSANAN</sequence>
<keyword evidence="4" id="KW-1185">Reference proteome</keyword>
<dbReference type="EMBL" id="SNZB01000001">
    <property type="protein sequence ID" value="TDR23428.1"/>
    <property type="molecule type" value="Genomic_DNA"/>
</dbReference>
<accession>A0A4R6Y321</accession>
<comment type="caution">
    <text evidence="3">The sequence shown here is derived from an EMBL/GenBank/DDBJ whole genome shotgun (WGS) entry which is preliminary data.</text>
</comment>
<dbReference type="AlphaFoldDB" id="A0A4R6Y321"/>
<dbReference type="InterPro" id="IPR046703">
    <property type="entry name" value="DUF6776"/>
</dbReference>
<organism evidence="3 4">
    <name type="scientific">Marinicella litoralis</name>
    <dbReference type="NCBI Taxonomy" id="644220"/>
    <lineage>
        <taxon>Bacteria</taxon>
        <taxon>Pseudomonadati</taxon>
        <taxon>Pseudomonadota</taxon>
        <taxon>Gammaproteobacteria</taxon>
        <taxon>Lysobacterales</taxon>
        <taxon>Marinicellaceae</taxon>
        <taxon>Marinicella</taxon>
    </lineage>
</organism>
<evidence type="ECO:0000256" key="2">
    <source>
        <dbReference type="SAM" id="Phobius"/>
    </source>
</evidence>
<feature type="coiled-coil region" evidence="1">
    <location>
        <begin position="53"/>
        <end position="108"/>
    </location>
</feature>
<gene>
    <name evidence="3" type="ORF">C8D91_0289</name>
</gene>
<name>A0A4R6Y321_9GAMM</name>
<dbReference type="Proteomes" id="UP000295724">
    <property type="component" value="Unassembled WGS sequence"/>
</dbReference>
<keyword evidence="2" id="KW-0812">Transmembrane</keyword>
<proteinExistence type="predicted"/>
<protein>
    <submittedName>
        <fullName evidence="3">Uncharacterized protein</fullName>
    </submittedName>
</protein>
<reference evidence="3 4" key="1">
    <citation type="submission" date="2019-03" db="EMBL/GenBank/DDBJ databases">
        <title>Genomic Encyclopedia of Type Strains, Phase IV (KMG-IV): sequencing the most valuable type-strain genomes for metagenomic binning, comparative biology and taxonomic classification.</title>
        <authorList>
            <person name="Goeker M."/>
        </authorList>
    </citation>
    <scope>NUCLEOTIDE SEQUENCE [LARGE SCALE GENOMIC DNA]</scope>
    <source>
        <strain evidence="3 4">DSM 25488</strain>
    </source>
</reference>